<sequence length="487" mass="53958">MNWPRRVGALVRRVWRSTTVEPVLFAVIFSLSLSMTVIQDLILYKTCLTMDDLPEVICRHLNGKNVKNSSEIVEAKAAIFNIYFSISGALPSVVFAAFLGPWSDRHGRKPPMILSTFGYVLLYTGLTVISCFPSSSIFWLLVLQVVQGAFGGFIALLMSSFSYISDASTVSSRTIRMSVVSAVCYAAAPPGMYLGGYLFEHAGGYLPVFALSVALSILASLYVIFHIEETIRPSAETQETRWKFFDLKHLDQLWEAIRKSRPQRTRGKLLFLIFTMAWMSAISGGVSAVEYPYVLMKFGWDVQDYNTFTGISTVMKLLGSLLVLPFFAKFLKLPDGLIGIVGLYSLTSGYVVCGLAAHGETLFFGTCLAMLSMHSFVAARSLVSKLVAPDEVGRFFAVIATGESAFPILLTPLYNAFYEATLRTSLSNSFFFLGSILLVPCFIPFLWILFAHRFDDTESERAVLVNAEFVNENQSTTESPAEEQLVS</sequence>
<dbReference type="InterPro" id="IPR011701">
    <property type="entry name" value="MFS"/>
</dbReference>
<protein>
    <submittedName>
        <fullName evidence="5">Uncharacterized protein</fullName>
    </submittedName>
</protein>
<dbReference type="Pfam" id="PF07690">
    <property type="entry name" value="MFS_1"/>
    <property type="match status" value="1"/>
</dbReference>
<dbReference type="GO" id="GO:0022857">
    <property type="term" value="F:transmembrane transporter activity"/>
    <property type="evidence" value="ECO:0007669"/>
    <property type="project" value="InterPro"/>
</dbReference>
<dbReference type="PANTHER" id="PTHR23507:SF1">
    <property type="entry name" value="FI18259P1-RELATED"/>
    <property type="match status" value="1"/>
</dbReference>
<dbReference type="GO" id="GO:0016020">
    <property type="term" value="C:membrane"/>
    <property type="evidence" value="ECO:0007669"/>
    <property type="project" value="UniProtKB-SubCell"/>
</dbReference>
<accession>A0A7R8WD95</accession>
<evidence type="ECO:0000256" key="1">
    <source>
        <dbReference type="ARBA" id="ARBA00004141"/>
    </source>
</evidence>
<evidence type="ECO:0000256" key="2">
    <source>
        <dbReference type="ARBA" id="ARBA00022692"/>
    </source>
</evidence>
<dbReference type="EMBL" id="OB662101">
    <property type="protein sequence ID" value="CAD7229499.1"/>
    <property type="molecule type" value="Genomic_DNA"/>
</dbReference>
<keyword evidence="4" id="KW-0472">Membrane</keyword>
<reference evidence="5" key="1">
    <citation type="submission" date="2020-11" db="EMBL/GenBank/DDBJ databases">
        <authorList>
            <person name="Tran Van P."/>
        </authorList>
    </citation>
    <scope>NUCLEOTIDE SEQUENCE</scope>
</reference>
<name>A0A7R8WD95_9CRUS</name>
<evidence type="ECO:0000313" key="5">
    <source>
        <dbReference type="EMBL" id="CAD7229499.1"/>
    </source>
</evidence>
<evidence type="ECO:0000256" key="4">
    <source>
        <dbReference type="ARBA" id="ARBA00023136"/>
    </source>
</evidence>
<dbReference type="InterPro" id="IPR036259">
    <property type="entry name" value="MFS_trans_sf"/>
</dbReference>
<keyword evidence="3" id="KW-1133">Transmembrane helix</keyword>
<comment type="subcellular location">
    <subcellularLocation>
        <location evidence="1">Membrane</location>
        <topology evidence="1">Multi-pass membrane protein</topology>
    </subcellularLocation>
</comment>
<gene>
    <name evidence="5" type="ORF">CTOB1V02_LOCUS7368</name>
</gene>
<evidence type="ECO:0000256" key="3">
    <source>
        <dbReference type="ARBA" id="ARBA00022989"/>
    </source>
</evidence>
<keyword evidence="2" id="KW-0812">Transmembrane</keyword>
<dbReference type="SUPFAM" id="SSF103473">
    <property type="entry name" value="MFS general substrate transporter"/>
    <property type="match status" value="1"/>
</dbReference>
<dbReference type="AlphaFoldDB" id="A0A7R8WD95"/>
<dbReference type="OrthoDB" id="3026777at2759"/>
<proteinExistence type="predicted"/>
<organism evidence="5">
    <name type="scientific">Cyprideis torosa</name>
    <dbReference type="NCBI Taxonomy" id="163714"/>
    <lineage>
        <taxon>Eukaryota</taxon>
        <taxon>Metazoa</taxon>
        <taxon>Ecdysozoa</taxon>
        <taxon>Arthropoda</taxon>
        <taxon>Crustacea</taxon>
        <taxon>Oligostraca</taxon>
        <taxon>Ostracoda</taxon>
        <taxon>Podocopa</taxon>
        <taxon>Podocopida</taxon>
        <taxon>Cytherocopina</taxon>
        <taxon>Cytheroidea</taxon>
        <taxon>Cytherideidae</taxon>
        <taxon>Cyprideis</taxon>
    </lineage>
</organism>
<dbReference type="PANTHER" id="PTHR23507">
    <property type="entry name" value="ZGC:174356"/>
    <property type="match status" value="1"/>
</dbReference>
<dbReference type="Gene3D" id="1.20.1250.20">
    <property type="entry name" value="MFS general substrate transporter like domains"/>
    <property type="match status" value="1"/>
</dbReference>